<dbReference type="AlphaFoldDB" id="A0AAV7UWB3"/>
<reference evidence="1" key="1">
    <citation type="journal article" date="2022" name="bioRxiv">
        <title>Sequencing and chromosome-scale assembly of the giantPleurodeles waltlgenome.</title>
        <authorList>
            <person name="Brown T."/>
            <person name="Elewa A."/>
            <person name="Iarovenko S."/>
            <person name="Subramanian E."/>
            <person name="Araus A.J."/>
            <person name="Petzold A."/>
            <person name="Susuki M."/>
            <person name="Suzuki K.-i.T."/>
            <person name="Hayashi T."/>
            <person name="Toyoda A."/>
            <person name="Oliveira C."/>
            <person name="Osipova E."/>
            <person name="Leigh N.D."/>
            <person name="Simon A."/>
            <person name="Yun M.H."/>
        </authorList>
    </citation>
    <scope>NUCLEOTIDE SEQUENCE</scope>
    <source>
        <strain evidence="1">20211129_DDA</strain>
        <tissue evidence="1">Liver</tissue>
    </source>
</reference>
<name>A0AAV7UWB3_PLEWA</name>
<keyword evidence="2" id="KW-1185">Reference proteome</keyword>
<dbReference type="Proteomes" id="UP001066276">
    <property type="component" value="Chromosome 2_2"/>
</dbReference>
<evidence type="ECO:0000313" key="1">
    <source>
        <dbReference type="EMBL" id="KAJ1192218.1"/>
    </source>
</evidence>
<sequence length="84" mass="9485">MLVISSGCRIRKYENKILSQHDNEGDAGTPEFLKNPLLYSYDDCTKLNYPKALGLMHFNRVGLIHSPPCISLKKQALPPFNLIP</sequence>
<evidence type="ECO:0000313" key="2">
    <source>
        <dbReference type="Proteomes" id="UP001066276"/>
    </source>
</evidence>
<gene>
    <name evidence="1" type="ORF">NDU88_001530</name>
</gene>
<proteinExistence type="predicted"/>
<feature type="non-terminal residue" evidence="1">
    <location>
        <position position="84"/>
    </location>
</feature>
<organism evidence="1 2">
    <name type="scientific">Pleurodeles waltl</name>
    <name type="common">Iberian ribbed newt</name>
    <dbReference type="NCBI Taxonomy" id="8319"/>
    <lineage>
        <taxon>Eukaryota</taxon>
        <taxon>Metazoa</taxon>
        <taxon>Chordata</taxon>
        <taxon>Craniata</taxon>
        <taxon>Vertebrata</taxon>
        <taxon>Euteleostomi</taxon>
        <taxon>Amphibia</taxon>
        <taxon>Batrachia</taxon>
        <taxon>Caudata</taxon>
        <taxon>Salamandroidea</taxon>
        <taxon>Salamandridae</taxon>
        <taxon>Pleurodelinae</taxon>
        <taxon>Pleurodeles</taxon>
    </lineage>
</organism>
<protein>
    <submittedName>
        <fullName evidence="1">Uncharacterized protein</fullName>
    </submittedName>
</protein>
<dbReference type="EMBL" id="JANPWB010000004">
    <property type="protein sequence ID" value="KAJ1192218.1"/>
    <property type="molecule type" value="Genomic_DNA"/>
</dbReference>
<comment type="caution">
    <text evidence="1">The sequence shown here is derived from an EMBL/GenBank/DDBJ whole genome shotgun (WGS) entry which is preliminary data.</text>
</comment>
<accession>A0AAV7UWB3</accession>